<dbReference type="OrthoDB" id="1853779at2"/>
<dbReference type="Gene3D" id="2.60.40.10">
    <property type="entry name" value="Immunoglobulins"/>
    <property type="match status" value="1"/>
</dbReference>
<dbReference type="InterPro" id="IPR013783">
    <property type="entry name" value="Ig-like_fold"/>
</dbReference>
<dbReference type="Proteomes" id="UP000254134">
    <property type="component" value="Unassembled WGS sequence"/>
</dbReference>
<evidence type="ECO:0000313" key="1">
    <source>
        <dbReference type="EMBL" id="RDI74316.1"/>
    </source>
</evidence>
<dbReference type="RefSeq" id="WP_114796321.1">
    <property type="nucleotide sequence ID" value="NZ_QQZY01000004.1"/>
</dbReference>
<sequence length="272" mass="28927">MERVGEHPVPPGPLAPRWRAWSLEPPRAGAPGRARVALENAGSAAWHSHGDTGVQLAYHWLDPLGNPIVWDGERTAFPRPVAPGETVELDVPVRAPRPPGPYRLSFDLVEEHRFWFSEIGCATLDIAVEVAPRIAARTLAVRVAGGAHAQTSAALAAQEEPVVDGDAEAVAYLVAGALPAPDWSRRLLDAHAEGWAAVGGAVVPAQKDRELAAWAAGGGRNPRFGRPLLLPSLLEGAEPGAHLGLPAYLGEDGLFDGRIEVRLPPRSGRRRA</sequence>
<organism evidence="1 2">
    <name type="scientific">Gaiella occulta</name>
    <dbReference type="NCBI Taxonomy" id="1002870"/>
    <lineage>
        <taxon>Bacteria</taxon>
        <taxon>Bacillati</taxon>
        <taxon>Actinomycetota</taxon>
        <taxon>Thermoleophilia</taxon>
        <taxon>Gaiellales</taxon>
        <taxon>Gaiellaceae</taxon>
        <taxon>Gaiella</taxon>
    </lineage>
</organism>
<accession>A0A7M2YW56</accession>
<dbReference type="EMBL" id="QQZY01000004">
    <property type="protein sequence ID" value="RDI74316.1"/>
    <property type="molecule type" value="Genomic_DNA"/>
</dbReference>
<proteinExistence type="predicted"/>
<evidence type="ECO:0008006" key="3">
    <source>
        <dbReference type="Google" id="ProtNLM"/>
    </source>
</evidence>
<dbReference type="GO" id="GO:0005975">
    <property type="term" value="P:carbohydrate metabolic process"/>
    <property type="evidence" value="ECO:0007669"/>
    <property type="project" value="UniProtKB-ARBA"/>
</dbReference>
<gene>
    <name evidence="1" type="ORF">Gocc_1892</name>
</gene>
<dbReference type="AlphaFoldDB" id="A0A7M2YW56"/>
<reference evidence="1 2" key="1">
    <citation type="submission" date="2018-07" db="EMBL/GenBank/DDBJ databases">
        <title>High-quality-draft genome sequence of Gaiella occulta.</title>
        <authorList>
            <person name="Severino R."/>
            <person name="Froufe H.J.C."/>
            <person name="Rainey F.A."/>
            <person name="Barroso C."/>
            <person name="Albuquerque L."/>
            <person name="Lobo-Da-Cunha A."/>
            <person name="Da Costa M.S."/>
            <person name="Egas C."/>
        </authorList>
    </citation>
    <scope>NUCLEOTIDE SEQUENCE [LARGE SCALE GENOMIC DNA]</scope>
    <source>
        <strain evidence="1 2">F2-233</strain>
    </source>
</reference>
<reference evidence="2" key="2">
    <citation type="journal article" date="2019" name="MicrobiologyOpen">
        <title>High-quality draft genome sequence of Gaiella occulta isolated from a 150 meter deep mineral water borehole and comparison with the genome sequences of other deep-branching lineages of the phylum Actinobacteria.</title>
        <authorList>
            <person name="Severino R."/>
            <person name="Froufe H.J.C."/>
            <person name="Barroso C."/>
            <person name="Albuquerque L."/>
            <person name="Lobo-da-Cunha A."/>
            <person name="da Costa M.S."/>
            <person name="Egas C."/>
        </authorList>
    </citation>
    <scope>NUCLEOTIDE SEQUENCE [LARGE SCALE GENOMIC DNA]</scope>
    <source>
        <strain evidence="2">F2-233</strain>
    </source>
</reference>
<comment type="caution">
    <text evidence="1">The sequence shown here is derived from an EMBL/GenBank/DDBJ whole genome shotgun (WGS) entry which is preliminary data.</text>
</comment>
<protein>
    <recommendedName>
        <fullName evidence="3">Next to BRCA1 central domain-containing protein</fullName>
    </recommendedName>
</protein>
<name>A0A7M2YW56_9ACTN</name>
<evidence type="ECO:0000313" key="2">
    <source>
        <dbReference type="Proteomes" id="UP000254134"/>
    </source>
</evidence>
<keyword evidence="2" id="KW-1185">Reference proteome</keyword>